<evidence type="ECO:0000313" key="7">
    <source>
        <dbReference type="Proteomes" id="UP000033684"/>
    </source>
</evidence>
<dbReference type="InterPro" id="IPR035938">
    <property type="entry name" value="Hemerythrin-like_sf"/>
</dbReference>
<dbReference type="PANTHER" id="PTHR37164">
    <property type="entry name" value="BACTERIOHEMERYTHRIN"/>
    <property type="match status" value="1"/>
</dbReference>
<dbReference type="SUPFAM" id="SSF47188">
    <property type="entry name" value="Hemerythrin-like"/>
    <property type="match status" value="1"/>
</dbReference>
<keyword evidence="3" id="KW-0479">Metal-binding</keyword>
<evidence type="ECO:0000256" key="2">
    <source>
        <dbReference type="ARBA" id="ARBA00022621"/>
    </source>
</evidence>
<name>A0A0F3II36_9GAMM</name>
<proteinExistence type="inferred from homology"/>
<keyword evidence="2" id="KW-0813">Transport</keyword>
<organism evidence="6 7">
    <name type="scientific">Methylocucumis oryzae</name>
    <dbReference type="NCBI Taxonomy" id="1632867"/>
    <lineage>
        <taxon>Bacteria</taxon>
        <taxon>Pseudomonadati</taxon>
        <taxon>Pseudomonadota</taxon>
        <taxon>Gammaproteobacteria</taxon>
        <taxon>Methylococcales</taxon>
        <taxon>Methylococcaceae</taxon>
        <taxon>Methylocucumis</taxon>
    </lineage>
</organism>
<evidence type="ECO:0000256" key="4">
    <source>
        <dbReference type="ARBA" id="ARBA00023004"/>
    </source>
</evidence>
<evidence type="ECO:0000256" key="1">
    <source>
        <dbReference type="ARBA" id="ARBA00010587"/>
    </source>
</evidence>
<dbReference type="NCBIfam" id="TIGR02481">
    <property type="entry name" value="hemeryth_dom"/>
    <property type="match status" value="1"/>
</dbReference>
<comment type="caution">
    <text evidence="6">The sequence shown here is derived from an EMBL/GenBank/DDBJ whole genome shotgun (WGS) entry which is preliminary data.</text>
</comment>
<dbReference type="InterPro" id="IPR050669">
    <property type="entry name" value="Hemerythrin"/>
</dbReference>
<dbReference type="PANTHER" id="PTHR37164:SF1">
    <property type="entry name" value="BACTERIOHEMERYTHRIN"/>
    <property type="match status" value="1"/>
</dbReference>
<dbReference type="GO" id="GO:0005344">
    <property type="term" value="F:oxygen carrier activity"/>
    <property type="evidence" value="ECO:0007669"/>
    <property type="project" value="UniProtKB-KW"/>
</dbReference>
<sequence length="130" mass="15386">MTFEWHNDYTTGSSVIDEQHKNLINLAEHIVNVSSNEALIKDLMLLYRHVREHFQLEEQIMAEHHYPERAHHIAEHDLMLSALVDKSATVRAGQWEREQVLEFMQQWLFHIKSCDSQFKDYLTQGKANTL</sequence>
<reference evidence="6 7" key="2">
    <citation type="journal article" date="2016" name="Microb. Ecol.">
        <title>Genome Characteristics of a Novel Type I Methanotroph (Sn10-6) Isolated from a Flooded Indian Rice Field.</title>
        <authorList>
            <person name="Rahalkar M.C."/>
            <person name="Pandit P.S."/>
            <person name="Dhakephalkar P.K."/>
            <person name="Pore S."/>
            <person name="Arora P."/>
            <person name="Kapse N."/>
        </authorList>
    </citation>
    <scope>NUCLEOTIDE SEQUENCE [LARGE SCALE GENOMIC DNA]</scope>
    <source>
        <strain evidence="6 7">Sn10-6</strain>
    </source>
</reference>
<dbReference type="EMBL" id="LAJX01000112">
    <property type="protein sequence ID" value="KJV06411.1"/>
    <property type="molecule type" value="Genomic_DNA"/>
</dbReference>
<dbReference type="Proteomes" id="UP000033684">
    <property type="component" value="Unassembled WGS sequence"/>
</dbReference>
<feature type="domain" description="Hemerythrin-like" evidence="5">
    <location>
        <begin position="12"/>
        <end position="117"/>
    </location>
</feature>
<gene>
    <name evidence="6" type="ORF">VZ94_11365</name>
</gene>
<accession>A0A0F3II36</accession>
<dbReference type="InterPro" id="IPR012312">
    <property type="entry name" value="Hemerythrin-like"/>
</dbReference>
<evidence type="ECO:0000256" key="3">
    <source>
        <dbReference type="ARBA" id="ARBA00022723"/>
    </source>
</evidence>
<keyword evidence="4" id="KW-0408">Iron</keyword>
<dbReference type="InterPro" id="IPR016131">
    <property type="entry name" value="Haemerythrin_Fe_BS"/>
</dbReference>
<protein>
    <recommendedName>
        <fullName evidence="5">Hemerythrin-like domain-containing protein</fullName>
    </recommendedName>
</protein>
<reference evidence="7" key="1">
    <citation type="submission" date="2015-03" db="EMBL/GenBank/DDBJ databases">
        <title>Draft genome sequence of a novel methanotroph (Sn10-6) isolated from flooded ricefield rhizosphere in India.</title>
        <authorList>
            <person name="Pandit P.S."/>
            <person name="Pore S.D."/>
            <person name="Arora P."/>
            <person name="Kapse N.G."/>
            <person name="Dhakephalkar P.K."/>
            <person name="Rahalkar M.C."/>
        </authorList>
    </citation>
    <scope>NUCLEOTIDE SEQUENCE [LARGE SCALE GENOMIC DNA]</scope>
    <source>
        <strain evidence="7">Sn10-6</strain>
    </source>
</reference>
<keyword evidence="7" id="KW-1185">Reference proteome</keyword>
<dbReference type="OrthoDB" id="1122424at2"/>
<evidence type="ECO:0000259" key="5">
    <source>
        <dbReference type="Pfam" id="PF01814"/>
    </source>
</evidence>
<evidence type="ECO:0000313" key="6">
    <source>
        <dbReference type="EMBL" id="KJV06411.1"/>
    </source>
</evidence>
<dbReference type="CDD" id="cd12107">
    <property type="entry name" value="Hemerythrin"/>
    <property type="match status" value="1"/>
</dbReference>
<dbReference type="Gene3D" id="1.20.120.50">
    <property type="entry name" value="Hemerythrin-like"/>
    <property type="match status" value="1"/>
</dbReference>
<dbReference type="AlphaFoldDB" id="A0A0F3II36"/>
<keyword evidence="2" id="KW-0561">Oxygen transport</keyword>
<comment type="similarity">
    <text evidence="1">Belongs to the hemerythrin family.</text>
</comment>
<dbReference type="InterPro" id="IPR012827">
    <property type="entry name" value="Hemerythrin_metal-bd"/>
</dbReference>
<dbReference type="RefSeq" id="WP_045779320.1">
    <property type="nucleotide sequence ID" value="NZ_LAJX01000112.1"/>
</dbReference>
<dbReference type="PROSITE" id="PS00550">
    <property type="entry name" value="HEMERYTHRINS"/>
    <property type="match status" value="1"/>
</dbReference>
<dbReference type="Pfam" id="PF01814">
    <property type="entry name" value="Hemerythrin"/>
    <property type="match status" value="1"/>
</dbReference>
<dbReference type="GO" id="GO:0046872">
    <property type="term" value="F:metal ion binding"/>
    <property type="evidence" value="ECO:0007669"/>
    <property type="project" value="UniProtKB-KW"/>
</dbReference>